<dbReference type="AlphaFoldDB" id="A0A9X1T1H7"/>
<dbReference type="InterPro" id="IPR044751">
    <property type="entry name" value="Ion_transp-like_CBS"/>
</dbReference>
<keyword evidence="6 10" id="KW-1133">Transmembrane helix</keyword>
<comment type="similarity">
    <text evidence="2">Belongs to the UPF0053 family. Hemolysin C subfamily.</text>
</comment>
<evidence type="ECO:0000256" key="7">
    <source>
        <dbReference type="ARBA" id="ARBA00023122"/>
    </source>
</evidence>
<comment type="subcellular location">
    <subcellularLocation>
        <location evidence="1">Cell membrane</location>
        <topology evidence="1">Multi-pass membrane protein</topology>
    </subcellularLocation>
</comment>
<evidence type="ECO:0000313" key="14">
    <source>
        <dbReference type="EMBL" id="MCD7110621.1"/>
    </source>
</evidence>
<dbReference type="SUPFAM" id="SSF56176">
    <property type="entry name" value="FAD-binding/transporter-associated domain-like"/>
    <property type="match status" value="1"/>
</dbReference>
<keyword evidence="4 10" id="KW-0812">Transmembrane</keyword>
<dbReference type="Pfam" id="PF01595">
    <property type="entry name" value="CNNM"/>
    <property type="match status" value="1"/>
</dbReference>
<keyword evidence="5" id="KW-0677">Repeat</keyword>
<evidence type="ECO:0000256" key="10">
    <source>
        <dbReference type="PROSITE-ProRule" id="PRU01193"/>
    </source>
</evidence>
<dbReference type="PANTHER" id="PTHR22777">
    <property type="entry name" value="HEMOLYSIN-RELATED"/>
    <property type="match status" value="1"/>
</dbReference>
<dbReference type="Proteomes" id="UP001139089">
    <property type="component" value="Unassembled WGS sequence"/>
</dbReference>
<dbReference type="InterPro" id="IPR005170">
    <property type="entry name" value="Transptr-assoc_dom"/>
</dbReference>
<dbReference type="SMART" id="SM01091">
    <property type="entry name" value="CorC_HlyC"/>
    <property type="match status" value="1"/>
</dbReference>
<feature type="domain" description="CBS" evidence="12">
    <location>
        <begin position="217"/>
        <end position="276"/>
    </location>
</feature>
<dbReference type="Pfam" id="PF00571">
    <property type="entry name" value="CBS"/>
    <property type="match status" value="2"/>
</dbReference>
<feature type="transmembrane region" description="Helical" evidence="11">
    <location>
        <begin position="141"/>
        <end position="161"/>
    </location>
</feature>
<dbReference type="PROSITE" id="PS51846">
    <property type="entry name" value="CNNM"/>
    <property type="match status" value="1"/>
</dbReference>
<evidence type="ECO:0000259" key="13">
    <source>
        <dbReference type="PROSITE" id="PS51846"/>
    </source>
</evidence>
<protein>
    <submittedName>
        <fullName evidence="14">HlyC/CorC family transporter</fullName>
    </submittedName>
</protein>
<feature type="domain" description="CNNM transmembrane" evidence="13">
    <location>
        <begin position="9"/>
        <end position="198"/>
    </location>
</feature>
<reference evidence="14" key="1">
    <citation type="submission" date="2021-12" db="EMBL/GenBank/DDBJ databases">
        <authorList>
            <person name="Li Y."/>
        </authorList>
    </citation>
    <scope>NUCLEOTIDE SEQUENCE</scope>
    <source>
        <strain evidence="14">DKSPLA3</strain>
    </source>
</reference>
<evidence type="ECO:0000256" key="6">
    <source>
        <dbReference type="ARBA" id="ARBA00022989"/>
    </source>
</evidence>
<dbReference type="Gene3D" id="3.10.580.10">
    <property type="entry name" value="CBS-domain"/>
    <property type="match status" value="1"/>
</dbReference>
<dbReference type="RefSeq" id="WP_231815789.1">
    <property type="nucleotide sequence ID" value="NZ_JAJOZR010000010.1"/>
</dbReference>
<evidence type="ECO:0000256" key="1">
    <source>
        <dbReference type="ARBA" id="ARBA00004651"/>
    </source>
</evidence>
<dbReference type="GO" id="GO:0005886">
    <property type="term" value="C:plasma membrane"/>
    <property type="evidence" value="ECO:0007669"/>
    <property type="project" value="UniProtKB-SubCell"/>
</dbReference>
<organism evidence="14 15">
    <name type="scientific">Rhizobium quercicola</name>
    <dbReference type="NCBI Taxonomy" id="2901226"/>
    <lineage>
        <taxon>Bacteria</taxon>
        <taxon>Pseudomonadati</taxon>
        <taxon>Pseudomonadota</taxon>
        <taxon>Alphaproteobacteria</taxon>
        <taxon>Hyphomicrobiales</taxon>
        <taxon>Rhizobiaceae</taxon>
        <taxon>Rhizobium/Agrobacterium group</taxon>
        <taxon>Rhizobium</taxon>
    </lineage>
</organism>
<dbReference type="InterPro" id="IPR046342">
    <property type="entry name" value="CBS_dom_sf"/>
</dbReference>
<evidence type="ECO:0000256" key="11">
    <source>
        <dbReference type="SAM" id="Phobius"/>
    </source>
</evidence>
<sequence length="434" mass="47132">MTMEAPIALLIAHGPAVLAILLMIVLAAFLSGSETALTAVSRTRLHTLDVQGEARAGVVDRLIERRDRVIGALLLGSNLVRVLATSVATGLFLSAFGAPGVAYATIAMTILLVVFADVLPRSWAHAAPERFAVGVARPVRVVVAVVGPLSGLINTMVRAIMQTFGFNLSREAPMLSAHEELRGAVDFLHREGAVVKADRDRVSGVLDLDALEVSDIMVHRMAMRALNADDPPEVNVRAVLDSPYTRMPVWRGSADNIIGVLHAKDLLRALAEPDAKPDTVDIVRIAQKPWYVPDATDLASQLSAFLRRKSHFAIVVDEYGEVRGLVTLEDILEEIVGDIADEHDPDVRGVYPQADGSLVVDGGVPIRDLNRALDWSLPDGEATTIAGLVIHESRTIPDERQAFTFYGKRFIVMKRVKNRITKLRIRPAEDTPAS</sequence>
<dbReference type="InterPro" id="IPR000644">
    <property type="entry name" value="CBS_dom"/>
</dbReference>
<dbReference type="CDD" id="cd04590">
    <property type="entry name" value="CBS_pair_CorC_HlyC_assoc"/>
    <property type="match status" value="1"/>
</dbReference>
<evidence type="ECO:0000256" key="4">
    <source>
        <dbReference type="ARBA" id="ARBA00022692"/>
    </source>
</evidence>
<evidence type="ECO:0000256" key="5">
    <source>
        <dbReference type="ARBA" id="ARBA00022737"/>
    </source>
</evidence>
<evidence type="ECO:0000259" key="12">
    <source>
        <dbReference type="PROSITE" id="PS51371"/>
    </source>
</evidence>
<keyword evidence="15" id="KW-1185">Reference proteome</keyword>
<dbReference type="PROSITE" id="PS51371">
    <property type="entry name" value="CBS"/>
    <property type="match status" value="2"/>
</dbReference>
<dbReference type="SUPFAM" id="SSF54631">
    <property type="entry name" value="CBS-domain pair"/>
    <property type="match status" value="1"/>
</dbReference>
<evidence type="ECO:0000256" key="8">
    <source>
        <dbReference type="ARBA" id="ARBA00023136"/>
    </source>
</evidence>
<evidence type="ECO:0000256" key="2">
    <source>
        <dbReference type="ARBA" id="ARBA00006446"/>
    </source>
</evidence>
<accession>A0A9X1T1H7</accession>
<name>A0A9X1T1H7_9HYPH</name>
<feature type="transmembrane region" description="Helical" evidence="11">
    <location>
        <begin position="69"/>
        <end position="95"/>
    </location>
</feature>
<proteinExistence type="inferred from homology"/>
<dbReference type="Pfam" id="PF03471">
    <property type="entry name" value="CorC_HlyC"/>
    <property type="match status" value="1"/>
</dbReference>
<feature type="transmembrane region" description="Helical" evidence="11">
    <location>
        <begin position="6"/>
        <end position="30"/>
    </location>
</feature>
<dbReference type="FunFam" id="3.10.580.10:FF:000002">
    <property type="entry name" value="Magnesium/cobalt efflux protein CorC"/>
    <property type="match status" value="1"/>
</dbReference>
<dbReference type="Gene3D" id="3.30.465.10">
    <property type="match status" value="1"/>
</dbReference>
<evidence type="ECO:0000256" key="3">
    <source>
        <dbReference type="ARBA" id="ARBA00022475"/>
    </source>
</evidence>
<dbReference type="GO" id="GO:0050660">
    <property type="term" value="F:flavin adenine dinucleotide binding"/>
    <property type="evidence" value="ECO:0007669"/>
    <property type="project" value="InterPro"/>
</dbReference>
<feature type="domain" description="CBS" evidence="12">
    <location>
        <begin position="285"/>
        <end position="342"/>
    </location>
</feature>
<gene>
    <name evidence="14" type="ORF">LRX75_16430</name>
</gene>
<dbReference type="EMBL" id="JAJOZR010000010">
    <property type="protein sequence ID" value="MCD7110621.1"/>
    <property type="molecule type" value="Genomic_DNA"/>
</dbReference>
<dbReference type="PANTHER" id="PTHR22777:SF32">
    <property type="entry name" value="UPF0053 INNER MEMBRANE PROTEIN YFJD"/>
    <property type="match status" value="1"/>
</dbReference>
<evidence type="ECO:0000313" key="15">
    <source>
        <dbReference type="Proteomes" id="UP001139089"/>
    </source>
</evidence>
<keyword evidence="7 9" id="KW-0129">CBS domain</keyword>
<dbReference type="InterPro" id="IPR036318">
    <property type="entry name" value="FAD-bd_PCMH-like_sf"/>
</dbReference>
<comment type="caution">
    <text evidence="14">The sequence shown here is derived from an EMBL/GenBank/DDBJ whole genome shotgun (WGS) entry which is preliminary data.</text>
</comment>
<feature type="transmembrane region" description="Helical" evidence="11">
    <location>
        <begin position="101"/>
        <end position="120"/>
    </location>
</feature>
<keyword evidence="8 10" id="KW-0472">Membrane</keyword>
<dbReference type="InterPro" id="IPR002550">
    <property type="entry name" value="CNNM"/>
</dbReference>
<keyword evidence="3" id="KW-1003">Cell membrane</keyword>
<dbReference type="InterPro" id="IPR016169">
    <property type="entry name" value="FAD-bd_PCMH_sub2"/>
</dbReference>
<evidence type="ECO:0000256" key="9">
    <source>
        <dbReference type="PROSITE-ProRule" id="PRU00703"/>
    </source>
</evidence>